<dbReference type="InterPro" id="IPR052400">
    <property type="entry name" value="Zn2-C6_fungal_TF"/>
</dbReference>
<feature type="transmembrane region" description="Helical" evidence="2">
    <location>
        <begin position="311"/>
        <end position="331"/>
    </location>
</feature>
<keyword evidence="2" id="KW-1133">Transmembrane helix</keyword>
<dbReference type="SMART" id="SM00066">
    <property type="entry name" value="GAL4"/>
    <property type="match status" value="1"/>
</dbReference>
<dbReference type="OrthoDB" id="416217at2759"/>
<organism evidence="4 5">
    <name type="scientific">Oidiodendron maius (strain Zn)</name>
    <dbReference type="NCBI Taxonomy" id="913774"/>
    <lineage>
        <taxon>Eukaryota</taxon>
        <taxon>Fungi</taxon>
        <taxon>Dikarya</taxon>
        <taxon>Ascomycota</taxon>
        <taxon>Pezizomycotina</taxon>
        <taxon>Leotiomycetes</taxon>
        <taxon>Leotiomycetes incertae sedis</taxon>
        <taxon>Myxotrichaceae</taxon>
        <taxon>Oidiodendron</taxon>
    </lineage>
</organism>
<evidence type="ECO:0000256" key="1">
    <source>
        <dbReference type="ARBA" id="ARBA00023242"/>
    </source>
</evidence>
<accession>A0A0C3DDK0</accession>
<dbReference type="SUPFAM" id="SSF57701">
    <property type="entry name" value="Zn2/Cys6 DNA-binding domain"/>
    <property type="match status" value="1"/>
</dbReference>
<evidence type="ECO:0000256" key="2">
    <source>
        <dbReference type="SAM" id="Phobius"/>
    </source>
</evidence>
<reference evidence="5" key="2">
    <citation type="submission" date="2015-01" db="EMBL/GenBank/DDBJ databases">
        <title>Evolutionary Origins and Diversification of the Mycorrhizal Mutualists.</title>
        <authorList>
            <consortium name="DOE Joint Genome Institute"/>
            <consortium name="Mycorrhizal Genomics Consortium"/>
            <person name="Kohler A."/>
            <person name="Kuo A."/>
            <person name="Nagy L.G."/>
            <person name="Floudas D."/>
            <person name="Copeland A."/>
            <person name="Barry K.W."/>
            <person name="Cichocki N."/>
            <person name="Veneault-Fourrey C."/>
            <person name="LaButti K."/>
            <person name="Lindquist E.A."/>
            <person name="Lipzen A."/>
            <person name="Lundell T."/>
            <person name="Morin E."/>
            <person name="Murat C."/>
            <person name="Riley R."/>
            <person name="Ohm R."/>
            <person name="Sun H."/>
            <person name="Tunlid A."/>
            <person name="Henrissat B."/>
            <person name="Grigoriev I.V."/>
            <person name="Hibbett D.S."/>
            <person name="Martin F."/>
        </authorList>
    </citation>
    <scope>NUCLEOTIDE SEQUENCE [LARGE SCALE GENOMIC DNA]</scope>
    <source>
        <strain evidence="5">Zn</strain>
    </source>
</reference>
<sequence>SRRRHQKARTGCGICKRRHIKCDEAKPECQNCLTFKVRCEYSDPSLPIKNPANEHTLSLKTVKAYNLLLEHLQWPGHTDAMISYMEIKEKRPSPILNFSDACIADLVRSLVASHLAHIQPQNQHHFRIIAESFCSAGLRGLASQLASVDPNSSHTVFVAAVLVCITTLAQGPRAGEYLLFSDVAVAEWFPLLQGLKSVLTTFSISAIFSGPLRLFSCHTARTGRTTADILHLPRLEWIDPFNQLKDFVAKSSGIEMESNVEAVLSLGQCYEAIWGGTDLAYQGDAVNGLAFMWTYRLKDDFIRRLQRKDPITLVIFAHFAVLLTSLEYIWFIKGWPEHILAGIAGNIDHMYLAWLQWPLEVVG</sequence>
<dbReference type="GO" id="GO:0000981">
    <property type="term" value="F:DNA-binding transcription factor activity, RNA polymerase II-specific"/>
    <property type="evidence" value="ECO:0007669"/>
    <property type="project" value="InterPro"/>
</dbReference>
<reference evidence="4 5" key="1">
    <citation type="submission" date="2014-04" db="EMBL/GenBank/DDBJ databases">
        <authorList>
            <consortium name="DOE Joint Genome Institute"/>
            <person name="Kuo A."/>
            <person name="Martino E."/>
            <person name="Perotto S."/>
            <person name="Kohler A."/>
            <person name="Nagy L.G."/>
            <person name="Floudas D."/>
            <person name="Copeland A."/>
            <person name="Barry K.W."/>
            <person name="Cichocki N."/>
            <person name="Veneault-Fourrey C."/>
            <person name="LaButti K."/>
            <person name="Lindquist E.A."/>
            <person name="Lipzen A."/>
            <person name="Lundell T."/>
            <person name="Morin E."/>
            <person name="Murat C."/>
            <person name="Sun H."/>
            <person name="Tunlid A."/>
            <person name="Henrissat B."/>
            <person name="Grigoriev I.V."/>
            <person name="Hibbett D.S."/>
            <person name="Martin F."/>
            <person name="Nordberg H.P."/>
            <person name="Cantor M.N."/>
            <person name="Hua S.X."/>
        </authorList>
    </citation>
    <scope>NUCLEOTIDE SEQUENCE [LARGE SCALE GENOMIC DNA]</scope>
    <source>
        <strain evidence="4 5">Zn</strain>
    </source>
</reference>
<keyword evidence="5" id="KW-1185">Reference proteome</keyword>
<evidence type="ECO:0000313" key="5">
    <source>
        <dbReference type="Proteomes" id="UP000054321"/>
    </source>
</evidence>
<keyword evidence="2" id="KW-0812">Transmembrane</keyword>
<keyword evidence="1" id="KW-0539">Nucleus</keyword>
<gene>
    <name evidence="4" type="ORF">OIDMADRAFT_62598</name>
</gene>
<dbReference type="HOGENOM" id="CLU_024934_1_1_1"/>
<name>A0A0C3DDK0_OIDMZ</name>
<feature type="non-terminal residue" evidence="4">
    <location>
        <position position="1"/>
    </location>
</feature>
<dbReference type="CDD" id="cd00067">
    <property type="entry name" value="GAL4"/>
    <property type="match status" value="1"/>
</dbReference>
<dbReference type="InterPro" id="IPR001138">
    <property type="entry name" value="Zn2Cys6_DnaBD"/>
</dbReference>
<protein>
    <recommendedName>
        <fullName evidence="3">Zn(2)-C6 fungal-type domain-containing protein</fullName>
    </recommendedName>
</protein>
<dbReference type="InParanoid" id="A0A0C3DDK0"/>
<dbReference type="Proteomes" id="UP000054321">
    <property type="component" value="Unassembled WGS sequence"/>
</dbReference>
<proteinExistence type="predicted"/>
<dbReference type="GO" id="GO:0008270">
    <property type="term" value="F:zinc ion binding"/>
    <property type="evidence" value="ECO:0007669"/>
    <property type="project" value="InterPro"/>
</dbReference>
<evidence type="ECO:0000259" key="3">
    <source>
        <dbReference type="PROSITE" id="PS50048"/>
    </source>
</evidence>
<dbReference type="Pfam" id="PF00172">
    <property type="entry name" value="Zn_clus"/>
    <property type="match status" value="1"/>
</dbReference>
<keyword evidence="2" id="KW-0472">Membrane</keyword>
<dbReference type="AlphaFoldDB" id="A0A0C3DDK0"/>
<feature type="domain" description="Zn(2)-C6 fungal-type" evidence="3">
    <location>
        <begin position="11"/>
        <end position="41"/>
    </location>
</feature>
<dbReference type="Gene3D" id="4.10.240.10">
    <property type="entry name" value="Zn(2)-C6 fungal-type DNA-binding domain"/>
    <property type="match status" value="1"/>
</dbReference>
<dbReference type="PANTHER" id="PTHR47657">
    <property type="entry name" value="STEROL REGULATORY ELEMENT-BINDING PROTEIN ECM22"/>
    <property type="match status" value="1"/>
</dbReference>
<dbReference type="STRING" id="913774.A0A0C3DDK0"/>
<dbReference type="PANTHER" id="PTHR47657:SF13">
    <property type="entry name" value="ZN(2)-C6 FUNGAL-TYPE DOMAIN-CONTAINING PROTEIN-RELATED"/>
    <property type="match status" value="1"/>
</dbReference>
<dbReference type="PROSITE" id="PS00463">
    <property type="entry name" value="ZN2_CY6_FUNGAL_1"/>
    <property type="match status" value="1"/>
</dbReference>
<evidence type="ECO:0000313" key="4">
    <source>
        <dbReference type="EMBL" id="KIN00038.1"/>
    </source>
</evidence>
<dbReference type="PROSITE" id="PS50048">
    <property type="entry name" value="ZN2_CY6_FUNGAL_2"/>
    <property type="match status" value="1"/>
</dbReference>
<dbReference type="InterPro" id="IPR036864">
    <property type="entry name" value="Zn2-C6_fun-type_DNA-bd_sf"/>
</dbReference>
<feature type="non-terminal residue" evidence="4">
    <location>
        <position position="363"/>
    </location>
</feature>
<dbReference type="EMBL" id="KN832878">
    <property type="protein sequence ID" value="KIN00038.1"/>
    <property type="molecule type" value="Genomic_DNA"/>
</dbReference>